<dbReference type="SUPFAM" id="SSF48452">
    <property type="entry name" value="TPR-like"/>
    <property type="match status" value="1"/>
</dbReference>
<keyword evidence="3" id="KW-1185">Reference proteome</keyword>
<sequence>MLRDIAPLDPERHGVWVVELRVRALVGEAACVYALTGSLGNARRLVGEALAVATAAGEPRLEALAHGQEGLLHVRSGNAGAALDAFDRALRSVEPSNHRDLAVLHINRAAAALEIGDLAAAVRSNESALAHAQAGQYDRYAAFAQLNLGLARYREGDFPAALRELEAAAARQPGGPDGWSEVSRAQILLDAGLVSEAEQVLADAADLFVTDDLTGERADALYGRAQCALLLRRFDDAMRWAAQAARAFTRVGNSVWALRATVVRLEGRLADDRERAGLSRSTLRRRAERALRLADDGEAHGPGTGRDVAVAARLLAVEWALLAGDVARAVEIARAVPRRLSSDSPLPLRVHHRSVLAQVAFAQGDRRAGLRAVRGGHQILADHRARVGSVDAVTAAAAHGGRLARVDVEAAMATGRASAVFDATERGRAAFAGAARVRPPNDPGLAELLVQARRAGEDARELAAGPEADDRTRSAQRAAESYRLQEQARRRSWQLSGSAGSLVPRPATAAATVDRLRRAGTEEVVVSYLLTERITALRADGTGVRSVNLCPAAELLELVRRVRGDTEVLANGLIPPRMRDVAAASARRSLARIDDLLLAPLEVSGALYVAARGDLLGVPWAAMPSRAGRATSVNSWVDLSSIGPAPAPPRVVVVAGPDLAAAEEEARLVADVWDDALLLAGPDATCGRTGAALEGATVVHLGAHGRHEPDNPLFSAVRLADGSLYAHELDGTDLSGAVVVLSACEVGRASTRVGGEPLGLTSVLLRLGARAVVAAVAPLRDDVAVRVMPRLHASLREGLEPAAALAHALADEVEPVPLVCFGPMPLVSP</sequence>
<evidence type="ECO:0000259" key="1">
    <source>
        <dbReference type="Pfam" id="PF12770"/>
    </source>
</evidence>
<evidence type="ECO:0000313" key="2">
    <source>
        <dbReference type="EMBL" id="PRZ07080.1"/>
    </source>
</evidence>
<accession>A0ABX5EGY7</accession>
<name>A0ABX5EGY7_9MICO</name>
<dbReference type="EMBL" id="PVTX01000005">
    <property type="protein sequence ID" value="PRZ07080.1"/>
    <property type="molecule type" value="Genomic_DNA"/>
</dbReference>
<dbReference type="InterPro" id="IPR019734">
    <property type="entry name" value="TPR_rpt"/>
</dbReference>
<dbReference type="Gene3D" id="1.25.40.10">
    <property type="entry name" value="Tetratricopeptide repeat domain"/>
    <property type="match status" value="2"/>
</dbReference>
<dbReference type="SMART" id="SM00028">
    <property type="entry name" value="TPR"/>
    <property type="match status" value="4"/>
</dbReference>
<dbReference type="Proteomes" id="UP000239895">
    <property type="component" value="Unassembled WGS sequence"/>
</dbReference>
<feature type="domain" description="CHAT" evidence="1">
    <location>
        <begin position="588"/>
        <end position="809"/>
    </location>
</feature>
<dbReference type="Pfam" id="PF12770">
    <property type="entry name" value="CHAT"/>
    <property type="match status" value="1"/>
</dbReference>
<organism evidence="2 3">
    <name type="scientific">Isoptericola halotolerans</name>
    <dbReference type="NCBI Taxonomy" id="300560"/>
    <lineage>
        <taxon>Bacteria</taxon>
        <taxon>Bacillati</taxon>
        <taxon>Actinomycetota</taxon>
        <taxon>Actinomycetes</taxon>
        <taxon>Micrococcales</taxon>
        <taxon>Promicromonosporaceae</taxon>
        <taxon>Isoptericola</taxon>
    </lineage>
</organism>
<comment type="caution">
    <text evidence="2">The sequence shown here is derived from an EMBL/GenBank/DDBJ whole genome shotgun (WGS) entry which is preliminary data.</text>
</comment>
<dbReference type="InterPro" id="IPR024983">
    <property type="entry name" value="CHAT_dom"/>
</dbReference>
<evidence type="ECO:0000313" key="3">
    <source>
        <dbReference type="Proteomes" id="UP000239895"/>
    </source>
</evidence>
<dbReference type="RefSeq" id="WP_106267334.1">
    <property type="nucleotide sequence ID" value="NZ_PVTX01000005.1"/>
</dbReference>
<gene>
    <name evidence="2" type="ORF">BCL65_105221</name>
</gene>
<reference evidence="2 3" key="1">
    <citation type="submission" date="2018-03" db="EMBL/GenBank/DDBJ databases">
        <title>Comparative analysis of microorganisms from saline springs in Andes Mountain Range, Colombia.</title>
        <authorList>
            <person name="Rubin E."/>
        </authorList>
    </citation>
    <scope>NUCLEOTIDE SEQUENCE [LARGE SCALE GENOMIC DNA]</scope>
    <source>
        <strain evidence="2 3">CG 23</strain>
    </source>
</reference>
<dbReference type="InterPro" id="IPR011990">
    <property type="entry name" value="TPR-like_helical_dom_sf"/>
</dbReference>
<proteinExistence type="predicted"/>
<protein>
    <submittedName>
        <fullName evidence="2">CHAT domain-containing protein</fullName>
    </submittedName>
</protein>